<gene>
    <name evidence="3" type="ORF">BST63_14685</name>
    <name evidence="2" type="ORF">BSZ18_12860</name>
</gene>
<accession>A0A1X3FQW9</accession>
<protein>
    <recommendedName>
        <fullName evidence="6">Molecular chaperone DnaJ</fullName>
    </recommendedName>
</protein>
<keyword evidence="5" id="KW-1185">Reference proteome</keyword>
<evidence type="ECO:0000313" key="3">
    <source>
        <dbReference type="EMBL" id="OSJ29658.1"/>
    </source>
</evidence>
<evidence type="ECO:0000256" key="1">
    <source>
        <dbReference type="SAM" id="MobiDB-lite"/>
    </source>
</evidence>
<dbReference type="EMBL" id="NAFK01000157">
    <property type="protein sequence ID" value="OSJ29658.1"/>
    <property type="molecule type" value="Genomic_DNA"/>
</dbReference>
<evidence type="ECO:0000313" key="4">
    <source>
        <dbReference type="Proteomes" id="UP000193553"/>
    </source>
</evidence>
<dbReference type="AlphaFoldDB" id="A0A1X3FQW9"/>
<dbReference type="Proteomes" id="UP000193553">
    <property type="component" value="Unassembled WGS sequence"/>
</dbReference>
<dbReference type="SUPFAM" id="SSF57938">
    <property type="entry name" value="DnaJ/Hsp40 cysteine-rich domain"/>
    <property type="match status" value="1"/>
</dbReference>
<proteinExistence type="predicted"/>
<dbReference type="Proteomes" id="UP000193884">
    <property type="component" value="Unassembled WGS sequence"/>
</dbReference>
<dbReference type="EMBL" id="NAFI01000166">
    <property type="protein sequence ID" value="OSJ12417.1"/>
    <property type="molecule type" value="Genomic_DNA"/>
</dbReference>
<feature type="region of interest" description="Disordered" evidence="1">
    <location>
        <begin position="1"/>
        <end position="35"/>
    </location>
</feature>
<dbReference type="Gene3D" id="6.20.20.10">
    <property type="match status" value="1"/>
</dbReference>
<dbReference type="RefSeq" id="WP_085359684.1">
    <property type="nucleotide sequence ID" value="NZ_NAFC01000132.1"/>
</dbReference>
<name>A0A1X3FQW9_9BRAD</name>
<dbReference type="OrthoDB" id="7307073at2"/>
<sequence length="69" mass="6576">MTKTDTEGVKTGTPPTGSAALNPGDEAAPGTMGTGEDVCLDCHGKGRIDGAPCVTCGGSGTVIRAVGGA</sequence>
<reference evidence="4 5" key="1">
    <citation type="submission" date="2017-03" db="EMBL/GenBank/DDBJ databases">
        <title>Whole genome sequences of fourteen strains of Bradyrhizobium canariense and one strain of Bradyrhizobium japonicum isolated from Lupinus (Papilionoideae: Genisteae) species in Algeria.</title>
        <authorList>
            <person name="Crovadore J."/>
            <person name="Chekireb D."/>
            <person name="Brachmann A."/>
            <person name="Chablais R."/>
            <person name="Cochard B."/>
            <person name="Lefort F."/>
        </authorList>
    </citation>
    <scope>NUCLEOTIDE SEQUENCE [LARGE SCALE GENOMIC DNA]</scope>
    <source>
        <strain evidence="2 4">UBMA195</strain>
        <strain evidence="3 5">UBMAN05</strain>
    </source>
</reference>
<dbReference type="InterPro" id="IPR036410">
    <property type="entry name" value="HSP_DnaJ_Cys-rich_dom_sf"/>
</dbReference>
<evidence type="ECO:0000313" key="2">
    <source>
        <dbReference type="EMBL" id="OSJ12417.1"/>
    </source>
</evidence>
<evidence type="ECO:0000313" key="5">
    <source>
        <dbReference type="Proteomes" id="UP000193884"/>
    </source>
</evidence>
<comment type="caution">
    <text evidence="2">The sequence shown here is derived from an EMBL/GenBank/DDBJ whole genome shotgun (WGS) entry which is preliminary data.</text>
</comment>
<organism evidence="2 4">
    <name type="scientific">Bradyrhizobium canariense</name>
    <dbReference type="NCBI Taxonomy" id="255045"/>
    <lineage>
        <taxon>Bacteria</taxon>
        <taxon>Pseudomonadati</taxon>
        <taxon>Pseudomonadota</taxon>
        <taxon>Alphaproteobacteria</taxon>
        <taxon>Hyphomicrobiales</taxon>
        <taxon>Nitrobacteraceae</taxon>
        <taxon>Bradyrhizobium</taxon>
    </lineage>
</organism>
<evidence type="ECO:0008006" key="6">
    <source>
        <dbReference type="Google" id="ProtNLM"/>
    </source>
</evidence>